<evidence type="ECO:0000259" key="6">
    <source>
        <dbReference type="Pfam" id="PF25944"/>
    </source>
</evidence>
<keyword evidence="3" id="KW-0732">Signal</keyword>
<dbReference type="InterPro" id="IPR058625">
    <property type="entry name" value="MdtA-like_BSH"/>
</dbReference>
<evidence type="ECO:0000259" key="4">
    <source>
        <dbReference type="Pfam" id="PF25876"/>
    </source>
</evidence>
<proteinExistence type="inferred from homology"/>
<feature type="domain" description="Multidrug resistance protein MdtA-like C-terminal permuted SH3" evidence="7">
    <location>
        <begin position="309"/>
        <end position="365"/>
    </location>
</feature>
<dbReference type="NCBIfam" id="TIGR01730">
    <property type="entry name" value="RND_mfp"/>
    <property type="match status" value="1"/>
</dbReference>
<evidence type="ECO:0000256" key="3">
    <source>
        <dbReference type="SAM" id="SignalP"/>
    </source>
</evidence>
<dbReference type="GO" id="GO:0005886">
    <property type="term" value="C:plasma membrane"/>
    <property type="evidence" value="ECO:0007669"/>
    <property type="project" value="TreeGrafter"/>
</dbReference>
<feature type="signal peptide" evidence="3">
    <location>
        <begin position="1"/>
        <end position="30"/>
    </location>
</feature>
<evidence type="ECO:0000259" key="7">
    <source>
        <dbReference type="Pfam" id="PF25967"/>
    </source>
</evidence>
<dbReference type="Gene3D" id="1.10.287.470">
    <property type="entry name" value="Helix hairpin bin"/>
    <property type="match status" value="1"/>
</dbReference>
<dbReference type="SUPFAM" id="SSF111369">
    <property type="entry name" value="HlyD-like secretion proteins"/>
    <property type="match status" value="1"/>
</dbReference>
<evidence type="ECO:0000313" key="8">
    <source>
        <dbReference type="EMBL" id="QEW07052.1"/>
    </source>
</evidence>
<keyword evidence="9" id="KW-1185">Reference proteome</keyword>
<feature type="domain" description="Multidrug resistance protein MdtA-like beta-barrel" evidence="6">
    <location>
        <begin position="215"/>
        <end position="304"/>
    </location>
</feature>
<comment type="subcellular location">
    <subcellularLocation>
        <location evidence="1">Cell inner membrane</location>
        <topology evidence="1">Lipid-anchor</topology>
    </subcellularLocation>
</comment>
<dbReference type="GO" id="GO:0022857">
    <property type="term" value="F:transmembrane transporter activity"/>
    <property type="evidence" value="ECO:0007669"/>
    <property type="project" value="InterPro"/>
</dbReference>
<comment type="similarity">
    <text evidence="2">Belongs to the membrane fusion protein (MFP) (TC 8.A.1) family.</text>
</comment>
<dbReference type="Proteomes" id="UP000325606">
    <property type="component" value="Chromosome"/>
</dbReference>
<organism evidence="8 9">
    <name type="scientific">Nitrincola iocasae</name>
    <dbReference type="NCBI Taxonomy" id="2614693"/>
    <lineage>
        <taxon>Bacteria</taxon>
        <taxon>Pseudomonadati</taxon>
        <taxon>Pseudomonadota</taxon>
        <taxon>Gammaproteobacteria</taxon>
        <taxon>Oceanospirillales</taxon>
        <taxon>Oceanospirillaceae</taxon>
        <taxon>Nitrincola</taxon>
    </lineage>
</organism>
<feature type="domain" description="Multidrug resistance protein MdtA-like barrel-sandwich hybrid" evidence="5">
    <location>
        <begin position="70"/>
        <end position="211"/>
    </location>
</feature>
<dbReference type="InterPro" id="IPR058624">
    <property type="entry name" value="MdtA-like_HH"/>
</dbReference>
<dbReference type="RefSeq" id="WP_151056086.1">
    <property type="nucleotide sequence ID" value="NZ_CP044222.1"/>
</dbReference>
<feature type="chain" id="PRO_5023850060" evidence="3">
    <location>
        <begin position="31"/>
        <end position="386"/>
    </location>
</feature>
<dbReference type="Pfam" id="PF25944">
    <property type="entry name" value="Beta-barrel_RND"/>
    <property type="match status" value="1"/>
</dbReference>
<evidence type="ECO:0000256" key="2">
    <source>
        <dbReference type="ARBA" id="ARBA00009477"/>
    </source>
</evidence>
<dbReference type="PROSITE" id="PS51257">
    <property type="entry name" value="PROKAR_LIPOPROTEIN"/>
    <property type="match status" value="1"/>
</dbReference>
<sequence>MQWFKSERLSAKGSTLLGMVLLLVLVGCQADDDVAQASSAPSAAPVRVVTVNLREVTLTEEYAARVQGSREIEVRARVAGVLEERLYVEGQVVEQGTPLFRIDPEIYEIELQRASAERANARAELNQTNREWQRISALYQQNAVSQRDRDNSMSARELAEARLALTEAGVAAAELNLSYTQVEAPLSGITGLESLPEGSLIERGTLLTQVTQQDPVHVRFSLPERDAAIQQAARRAMRGEPLNGTREARLQLPDGQIYALVGRIDFTDSSIDPRTGSVSARAVFPNPDGELVPGQFVRVRVDMQTLGSAFVIPPESVGQGPQGPQVFVIENGQAHSRIVELGPVTAEGQVILSGLQAGDLLVISGQVMLGDGAPVRVLDADSREGV</sequence>
<dbReference type="Pfam" id="PF25917">
    <property type="entry name" value="BSH_RND"/>
    <property type="match status" value="1"/>
</dbReference>
<dbReference type="InterPro" id="IPR006143">
    <property type="entry name" value="RND_pump_MFP"/>
</dbReference>
<evidence type="ECO:0000259" key="5">
    <source>
        <dbReference type="Pfam" id="PF25917"/>
    </source>
</evidence>
<dbReference type="Gene3D" id="2.40.30.170">
    <property type="match status" value="1"/>
</dbReference>
<dbReference type="GO" id="GO:0046677">
    <property type="term" value="P:response to antibiotic"/>
    <property type="evidence" value="ECO:0007669"/>
    <property type="project" value="TreeGrafter"/>
</dbReference>
<dbReference type="Gene3D" id="2.40.50.100">
    <property type="match status" value="1"/>
</dbReference>
<dbReference type="InterPro" id="IPR058627">
    <property type="entry name" value="MdtA-like_C"/>
</dbReference>
<dbReference type="PANTHER" id="PTHR30158">
    <property type="entry name" value="ACRA/E-RELATED COMPONENT OF DRUG EFFLUX TRANSPORTER"/>
    <property type="match status" value="1"/>
</dbReference>
<protein>
    <submittedName>
        <fullName evidence="8">Efflux RND transporter periplasmic adaptor subunit</fullName>
    </submittedName>
</protein>
<evidence type="ECO:0000313" key="9">
    <source>
        <dbReference type="Proteomes" id="UP000325606"/>
    </source>
</evidence>
<dbReference type="Pfam" id="PF25967">
    <property type="entry name" value="RND-MFP_C"/>
    <property type="match status" value="1"/>
</dbReference>
<dbReference type="Pfam" id="PF25876">
    <property type="entry name" value="HH_MFP_RND"/>
    <property type="match status" value="1"/>
</dbReference>
<feature type="domain" description="Multidrug resistance protein MdtA-like alpha-helical hairpin" evidence="4">
    <location>
        <begin position="111"/>
        <end position="180"/>
    </location>
</feature>
<accession>A0A5J6LFD7</accession>
<dbReference type="EMBL" id="CP044222">
    <property type="protein sequence ID" value="QEW07052.1"/>
    <property type="molecule type" value="Genomic_DNA"/>
</dbReference>
<dbReference type="AlphaFoldDB" id="A0A5J6LFD7"/>
<evidence type="ECO:0000256" key="1">
    <source>
        <dbReference type="ARBA" id="ARBA00004519"/>
    </source>
</evidence>
<dbReference type="InterPro" id="IPR058626">
    <property type="entry name" value="MdtA-like_b-barrel"/>
</dbReference>
<name>A0A5J6LFD7_9GAMM</name>
<reference evidence="8 9" key="1">
    <citation type="submission" date="2019-09" db="EMBL/GenBank/DDBJ databases">
        <title>Nitrincola iocasae sp. nov., a bacterium isolated from the sediment collected at a cold seep field in South China Sea.</title>
        <authorList>
            <person name="Zhang H."/>
            <person name="Wang H."/>
            <person name="Li C."/>
        </authorList>
    </citation>
    <scope>NUCLEOTIDE SEQUENCE [LARGE SCALE GENOMIC DNA]</scope>
    <source>
        <strain evidence="8 9">KXZD1103</strain>
    </source>
</reference>
<gene>
    <name evidence="8" type="ORF">F5I99_11330</name>
</gene>
<dbReference type="GO" id="GO:0030313">
    <property type="term" value="C:cell envelope"/>
    <property type="evidence" value="ECO:0007669"/>
    <property type="project" value="UniProtKB-SubCell"/>
</dbReference>
<dbReference type="KEGG" id="nik:F5I99_11330"/>
<dbReference type="Gene3D" id="2.40.420.20">
    <property type="match status" value="1"/>
</dbReference>